<dbReference type="AlphaFoldDB" id="A0AAV7HFC7"/>
<dbReference type="Proteomes" id="UP000775213">
    <property type="component" value="Unassembled WGS sequence"/>
</dbReference>
<evidence type="ECO:0008006" key="3">
    <source>
        <dbReference type="Google" id="ProtNLM"/>
    </source>
</evidence>
<accession>A0AAV7HFC7</accession>
<name>A0AAV7HFC7_DENCH</name>
<keyword evidence="2" id="KW-1185">Reference proteome</keyword>
<protein>
    <recommendedName>
        <fullName evidence="3">Secreted protein</fullName>
    </recommendedName>
</protein>
<evidence type="ECO:0000313" key="2">
    <source>
        <dbReference type="Proteomes" id="UP000775213"/>
    </source>
</evidence>
<reference evidence="1 2" key="1">
    <citation type="journal article" date="2021" name="Hortic Res">
        <title>Chromosome-scale assembly of the Dendrobium chrysotoxum genome enhances the understanding of orchid evolution.</title>
        <authorList>
            <person name="Zhang Y."/>
            <person name="Zhang G.Q."/>
            <person name="Zhang D."/>
            <person name="Liu X.D."/>
            <person name="Xu X.Y."/>
            <person name="Sun W.H."/>
            <person name="Yu X."/>
            <person name="Zhu X."/>
            <person name="Wang Z.W."/>
            <person name="Zhao X."/>
            <person name="Zhong W.Y."/>
            <person name="Chen H."/>
            <person name="Yin W.L."/>
            <person name="Huang T."/>
            <person name="Niu S.C."/>
            <person name="Liu Z.J."/>
        </authorList>
    </citation>
    <scope>NUCLEOTIDE SEQUENCE [LARGE SCALE GENOMIC DNA]</scope>
    <source>
        <strain evidence="1">Lindl</strain>
    </source>
</reference>
<comment type="caution">
    <text evidence="1">The sequence shown here is derived from an EMBL/GenBank/DDBJ whole genome shotgun (WGS) entry which is preliminary data.</text>
</comment>
<evidence type="ECO:0000313" key="1">
    <source>
        <dbReference type="EMBL" id="KAH0466298.1"/>
    </source>
</evidence>
<organism evidence="1 2">
    <name type="scientific">Dendrobium chrysotoxum</name>
    <name type="common">Orchid</name>
    <dbReference type="NCBI Taxonomy" id="161865"/>
    <lineage>
        <taxon>Eukaryota</taxon>
        <taxon>Viridiplantae</taxon>
        <taxon>Streptophyta</taxon>
        <taxon>Embryophyta</taxon>
        <taxon>Tracheophyta</taxon>
        <taxon>Spermatophyta</taxon>
        <taxon>Magnoliopsida</taxon>
        <taxon>Liliopsida</taxon>
        <taxon>Asparagales</taxon>
        <taxon>Orchidaceae</taxon>
        <taxon>Epidendroideae</taxon>
        <taxon>Malaxideae</taxon>
        <taxon>Dendrobiinae</taxon>
        <taxon>Dendrobium</taxon>
    </lineage>
</organism>
<dbReference type="EMBL" id="JAGFBR010000006">
    <property type="protein sequence ID" value="KAH0466298.1"/>
    <property type="molecule type" value="Genomic_DNA"/>
</dbReference>
<sequence length="154" mass="16749">MRKARAVTIMAVSLCSGFPSLFAAPFKRARFAAAVSRFPAEIAVAVSRSICLEEVIEEDEDEEDEEVGELDRGFCGKMSFCIVSFHSLFVTAEPSETLNSSSSSSRSCLSSCRSRFVIVDFFSGSTEVGAGNDQDVNFKFPCPRSGIEADDKDD</sequence>
<gene>
    <name evidence="1" type="ORF">IEQ34_006401</name>
</gene>
<proteinExistence type="predicted"/>